<dbReference type="Pfam" id="PF00160">
    <property type="entry name" value="Pro_isomerase"/>
    <property type="match status" value="1"/>
</dbReference>
<proteinExistence type="inferred from homology"/>
<feature type="domain" description="PPIase cyclophilin-type" evidence="5">
    <location>
        <begin position="69"/>
        <end position="277"/>
    </location>
</feature>
<evidence type="ECO:0000313" key="6">
    <source>
        <dbReference type="EMBL" id="MBC8533539.1"/>
    </source>
</evidence>
<evidence type="ECO:0000256" key="4">
    <source>
        <dbReference type="RuleBase" id="RU363019"/>
    </source>
</evidence>
<keyword evidence="4" id="KW-0732">Signal</keyword>
<dbReference type="PROSITE" id="PS00170">
    <property type="entry name" value="CSA_PPIASE_1"/>
    <property type="match status" value="1"/>
</dbReference>
<keyword evidence="7" id="KW-1185">Reference proteome</keyword>
<dbReference type="InterPro" id="IPR044666">
    <property type="entry name" value="Cyclophilin_A-like"/>
</dbReference>
<dbReference type="InterPro" id="IPR002130">
    <property type="entry name" value="Cyclophilin-type_PPIase_dom"/>
</dbReference>
<dbReference type="EMBL" id="JACRSN010000007">
    <property type="protein sequence ID" value="MBC8533539.1"/>
    <property type="molecule type" value="Genomic_DNA"/>
</dbReference>
<dbReference type="RefSeq" id="WP_283243027.1">
    <property type="nucleotide sequence ID" value="NZ_JACRSN010000007.1"/>
</dbReference>
<organism evidence="6 7">
    <name type="scientific">Yeguia hominis</name>
    <dbReference type="NCBI Taxonomy" id="2763662"/>
    <lineage>
        <taxon>Bacteria</taxon>
        <taxon>Bacillati</taxon>
        <taxon>Bacillota</taxon>
        <taxon>Clostridia</taxon>
        <taxon>Eubacteriales</taxon>
        <taxon>Yeguiaceae</taxon>
        <taxon>Yeguia</taxon>
    </lineage>
</organism>
<evidence type="ECO:0000256" key="1">
    <source>
        <dbReference type="ARBA" id="ARBA00002388"/>
    </source>
</evidence>
<dbReference type="GO" id="GO:0003755">
    <property type="term" value="F:peptidyl-prolyl cis-trans isomerase activity"/>
    <property type="evidence" value="ECO:0007669"/>
    <property type="project" value="UniProtKB-UniRule"/>
</dbReference>
<dbReference type="InterPro" id="IPR029000">
    <property type="entry name" value="Cyclophilin-like_dom_sf"/>
</dbReference>
<dbReference type="EC" id="5.2.1.8" evidence="4"/>
<comment type="caution">
    <text evidence="6">The sequence shown here is derived from an EMBL/GenBank/DDBJ whole genome shotgun (WGS) entry which is preliminary data.</text>
</comment>
<dbReference type="Proteomes" id="UP000651482">
    <property type="component" value="Unassembled WGS sequence"/>
</dbReference>
<feature type="chain" id="PRO_5039754082" description="Peptidyl-prolyl cis-trans isomerase" evidence="4">
    <location>
        <begin position="21"/>
        <end position="282"/>
    </location>
</feature>
<dbReference type="InterPro" id="IPR020892">
    <property type="entry name" value="Cyclophilin-type_PPIase_CS"/>
</dbReference>
<keyword evidence="2 4" id="KW-0697">Rotamase</keyword>
<keyword evidence="3 4" id="KW-0413">Isomerase</keyword>
<comment type="function">
    <text evidence="1 4">PPIases accelerate the folding of proteins. It catalyzes the cis-trans isomerization of proline imidic peptide bonds in oligopeptides.</text>
</comment>
<evidence type="ECO:0000256" key="2">
    <source>
        <dbReference type="ARBA" id="ARBA00023110"/>
    </source>
</evidence>
<dbReference type="PANTHER" id="PTHR45625">
    <property type="entry name" value="PEPTIDYL-PROLYL CIS-TRANS ISOMERASE-RELATED"/>
    <property type="match status" value="1"/>
</dbReference>
<dbReference type="PANTHER" id="PTHR45625:SF4">
    <property type="entry name" value="PEPTIDYLPROLYL ISOMERASE DOMAIN AND WD REPEAT-CONTAINING PROTEIN 1"/>
    <property type="match status" value="1"/>
</dbReference>
<name>A0A926HR93_9FIRM</name>
<dbReference type="SUPFAM" id="SSF50891">
    <property type="entry name" value="Cyclophilin-like"/>
    <property type="match status" value="1"/>
</dbReference>
<dbReference type="PRINTS" id="PR00153">
    <property type="entry name" value="CSAPPISMRASE"/>
</dbReference>
<sequence>MKKWIAGLFGILTVFSICTACSGSGEDNVTSAASDGFTTIVAQEDVKAGKSDKKKAVGYQLDLPEAGEEIAVMTTNMGVIKMRFFPNAAPKTVYNFKALAASGYYDGLTFHRVINDFMIQGGDPKGNGTGGESIWGEAFADEFNANLLNLRGAVAMANSGPNTNGSQFFINQAAASSFGGWDLYQQYYEAYQQNAAAYDAAGYSFIDMDKITKQVKKAYEENGGNPNLDGAYSTSGKGHTVFAQVFEGMEVVDAIAAVATDENDKPTTDVVMERVEIVPYEG</sequence>
<feature type="signal peptide" evidence="4">
    <location>
        <begin position="1"/>
        <end position="20"/>
    </location>
</feature>
<protein>
    <recommendedName>
        <fullName evidence="4">Peptidyl-prolyl cis-trans isomerase</fullName>
        <shortName evidence="4">PPIase</shortName>
        <ecNumber evidence="4">5.2.1.8</ecNumber>
    </recommendedName>
</protein>
<dbReference type="AlphaFoldDB" id="A0A926HR93"/>
<dbReference type="PROSITE" id="PS50072">
    <property type="entry name" value="CSA_PPIASE_2"/>
    <property type="match status" value="1"/>
</dbReference>
<dbReference type="GO" id="GO:0006457">
    <property type="term" value="P:protein folding"/>
    <property type="evidence" value="ECO:0007669"/>
    <property type="project" value="InterPro"/>
</dbReference>
<reference evidence="6" key="1">
    <citation type="submission" date="2020-08" db="EMBL/GenBank/DDBJ databases">
        <title>Genome public.</title>
        <authorList>
            <person name="Liu C."/>
            <person name="Sun Q."/>
        </authorList>
    </citation>
    <scope>NUCLEOTIDE SEQUENCE</scope>
    <source>
        <strain evidence="6">NSJ-40</strain>
    </source>
</reference>
<evidence type="ECO:0000259" key="5">
    <source>
        <dbReference type="PROSITE" id="PS50072"/>
    </source>
</evidence>
<comment type="similarity">
    <text evidence="4">Belongs to the cyclophilin-type PPIase family.</text>
</comment>
<comment type="catalytic activity">
    <reaction evidence="4">
        <text>[protein]-peptidylproline (omega=180) = [protein]-peptidylproline (omega=0)</text>
        <dbReference type="Rhea" id="RHEA:16237"/>
        <dbReference type="Rhea" id="RHEA-COMP:10747"/>
        <dbReference type="Rhea" id="RHEA-COMP:10748"/>
        <dbReference type="ChEBI" id="CHEBI:83833"/>
        <dbReference type="ChEBI" id="CHEBI:83834"/>
        <dbReference type="EC" id="5.2.1.8"/>
    </reaction>
</comment>
<accession>A0A926HR93</accession>
<evidence type="ECO:0000256" key="3">
    <source>
        <dbReference type="ARBA" id="ARBA00023235"/>
    </source>
</evidence>
<evidence type="ECO:0000313" key="7">
    <source>
        <dbReference type="Proteomes" id="UP000651482"/>
    </source>
</evidence>
<gene>
    <name evidence="6" type="ORF">IAG03_05875</name>
</gene>
<dbReference type="Gene3D" id="2.40.100.10">
    <property type="entry name" value="Cyclophilin-like"/>
    <property type="match status" value="1"/>
</dbReference>